<keyword evidence="3" id="KW-1133">Transmembrane helix</keyword>
<evidence type="ECO:0000313" key="6">
    <source>
        <dbReference type="EMBL" id="RRT65437.1"/>
    </source>
</evidence>
<keyword evidence="2" id="KW-0812">Transmembrane</keyword>
<dbReference type="Proteomes" id="UP000287651">
    <property type="component" value="Unassembled WGS sequence"/>
</dbReference>
<name>A0A426ZN70_ENSVE</name>
<sequence length="176" mass="19257">MYGMQSVAYDRSSAPKDCQVSAWFESPEEDPSSDVNKVRALTEFSYDLEKSNAQTFNVEARDSGGVINTVRLNFTSNHGSSALTCIYRFRVHVPITNGVETLDAQGHSSGTDQSIIALTRVENAIDMKLSQTFAISDTKHVHVFDGVPTHDVEAVSDPVASKMECDMPLQKSHASV</sequence>
<dbReference type="GO" id="GO:0016020">
    <property type="term" value="C:membrane"/>
    <property type="evidence" value="ECO:0007669"/>
    <property type="project" value="UniProtKB-SubCell"/>
</dbReference>
<dbReference type="GO" id="GO:0043495">
    <property type="term" value="F:protein-membrane adaptor activity"/>
    <property type="evidence" value="ECO:0007669"/>
    <property type="project" value="TreeGrafter"/>
</dbReference>
<dbReference type="PANTHER" id="PTHR12911">
    <property type="entry name" value="SAD1/UNC-84-LIKE PROTEIN-RELATED"/>
    <property type="match status" value="1"/>
</dbReference>
<dbReference type="PROSITE" id="PS51469">
    <property type="entry name" value="SUN"/>
    <property type="match status" value="1"/>
</dbReference>
<gene>
    <name evidence="6" type="ORF">B296_00009093</name>
</gene>
<evidence type="ECO:0000256" key="2">
    <source>
        <dbReference type="ARBA" id="ARBA00022692"/>
    </source>
</evidence>
<dbReference type="Gene3D" id="2.60.120.260">
    <property type="entry name" value="Galactose-binding domain-like"/>
    <property type="match status" value="1"/>
</dbReference>
<comment type="caution">
    <text evidence="6">The sequence shown here is derived from an EMBL/GenBank/DDBJ whole genome shotgun (WGS) entry which is preliminary data.</text>
</comment>
<dbReference type="InterPro" id="IPR012919">
    <property type="entry name" value="SUN_dom"/>
</dbReference>
<dbReference type="EMBL" id="AMZH03005813">
    <property type="protein sequence ID" value="RRT65437.1"/>
    <property type="molecule type" value="Genomic_DNA"/>
</dbReference>
<dbReference type="PANTHER" id="PTHR12911:SF8">
    <property type="entry name" value="KLAROID PROTEIN-RELATED"/>
    <property type="match status" value="1"/>
</dbReference>
<dbReference type="Pfam" id="PF07738">
    <property type="entry name" value="Sad1_UNC"/>
    <property type="match status" value="1"/>
</dbReference>
<protein>
    <recommendedName>
        <fullName evidence="5">SUN domain-containing protein</fullName>
    </recommendedName>
</protein>
<evidence type="ECO:0000256" key="1">
    <source>
        <dbReference type="ARBA" id="ARBA00004370"/>
    </source>
</evidence>
<accession>A0A426ZN70</accession>
<evidence type="ECO:0000313" key="7">
    <source>
        <dbReference type="Proteomes" id="UP000287651"/>
    </source>
</evidence>
<dbReference type="AlphaFoldDB" id="A0A426ZN70"/>
<evidence type="ECO:0000256" key="4">
    <source>
        <dbReference type="ARBA" id="ARBA00023136"/>
    </source>
</evidence>
<dbReference type="GO" id="GO:0005635">
    <property type="term" value="C:nuclear envelope"/>
    <property type="evidence" value="ECO:0007669"/>
    <property type="project" value="UniProtKB-ARBA"/>
</dbReference>
<evidence type="ECO:0000259" key="5">
    <source>
        <dbReference type="PROSITE" id="PS51469"/>
    </source>
</evidence>
<reference evidence="6 7" key="1">
    <citation type="journal article" date="2014" name="Agronomy (Basel)">
        <title>A Draft Genome Sequence for Ensete ventricosum, the Drought-Tolerant Tree Against Hunger.</title>
        <authorList>
            <person name="Harrison J."/>
            <person name="Moore K.A."/>
            <person name="Paszkiewicz K."/>
            <person name="Jones T."/>
            <person name="Grant M."/>
            <person name="Ambacheew D."/>
            <person name="Muzemil S."/>
            <person name="Studholme D.J."/>
        </authorList>
    </citation>
    <scope>NUCLEOTIDE SEQUENCE [LARGE SCALE GENOMIC DNA]</scope>
</reference>
<organism evidence="6 7">
    <name type="scientific">Ensete ventricosum</name>
    <name type="common">Abyssinian banana</name>
    <name type="synonym">Musa ensete</name>
    <dbReference type="NCBI Taxonomy" id="4639"/>
    <lineage>
        <taxon>Eukaryota</taxon>
        <taxon>Viridiplantae</taxon>
        <taxon>Streptophyta</taxon>
        <taxon>Embryophyta</taxon>
        <taxon>Tracheophyta</taxon>
        <taxon>Spermatophyta</taxon>
        <taxon>Magnoliopsida</taxon>
        <taxon>Liliopsida</taxon>
        <taxon>Zingiberales</taxon>
        <taxon>Musaceae</taxon>
        <taxon>Ensete</taxon>
    </lineage>
</organism>
<comment type="subcellular location">
    <subcellularLocation>
        <location evidence="1">Membrane</location>
    </subcellularLocation>
</comment>
<keyword evidence="4" id="KW-0472">Membrane</keyword>
<feature type="domain" description="SUN" evidence="5">
    <location>
        <begin position="1"/>
        <end position="96"/>
    </location>
</feature>
<evidence type="ECO:0000256" key="3">
    <source>
        <dbReference type="ARBA" id="ARBA00022989"/>
    </source>
</evidence>
<proteinExistence type="predicted"/>
<dbReference type="InterPro" id="IPR045119">
    <property type="entry name" value="SUN1-5"/>
</dbReference>